<evidence type="ECO:0000313" key="2">
    <source>
        <dbReference type="Proteomes" id="UP000006054"/>
    </source>
</evidence>
<proteinExistence type="predicted"/>
<protein>
    <submittedName>
        <fullName evidence="1">Uncharacterized protein</fullName>
    </submittedName>
</protein>
<name>I4AGV6_BERLS</name>
<sequence length="117" mass="13650">MKIPTYKDIKKVHFWTPPQPCSLMISIFDQDGNKIKIDMLPNNEDLEILYEDEEYTPPPNLNIPRRIYINEEVVELNSPLEKNILHLVSNLIKGSCVEHCPKGLNFVMAQEMIDYFS</sequence>
<dbReference type="KEGG" id="fli:Fleli_0731"/>
<dbReference type="AlphaFoldDB" id="I4AGV6"/>
<dbReference type="RefSeq" id="WP_014796649.1">
    <property type="nucleotide sequence ID" value="NC_018018.1"/>
</dbReference>
<dbReference type="Proteomes" id="UP000006054">
    <property type="component" value="Chromosome"/>
</dbReference>
<dbReference type="EMBL" id="CP003345">
    <property type="protein sequence ID" value="AFM03191.1"/>
    <property type="molecule type" value="Genomic_DNA"/>
</dbReference>
<dbReference type="OrthoDB" id="982743at2"/>
<keyword evidence="2" id="KW-1185">Reference proteome</keyword>
<gene>
    <name evidence="1" type="ordered locus">Fleli_0731</name>
</gene>
<reference evidence="2" key="1">
    <citation type="submission" date="2012-06" db="EMBL/GenBank/DDBJ databases">
        <title>The complete genome of Flexibacter litoralis DSM 6794.</title>
        <authorList>
            <person name="Lucas S."/>
            <person name="Copeland A."/>
            <person name="Lapidus A."/>
            <person name="Glavina del Rio T."/>
            <person name="Dalin E."/>
            <person name="Tice H."/>
            <person name="Bruce D."/>
            <person name="Goodwin L."/>
            <person name="Pitluck S."/>
            <person name="Peters L."/>
            <person name="Ovchinnikova G."/>
            <person name="Lu M."/>
            <person name="Kyrpides N."/>
            <person name="Mavromatis K."/>
            <person name="Ivanova N."/>
            <person name="Brettin T."/>
            <person name="Detter J.C."/>
            <person name="Han C."/>
            <person name="Larimer F."/>
            <person name="Land M."/>
            <person name="Hauser L."/>
            <person name="Markowitz V."/>
            <person name="Cheng J.-F."/>
            <person name="Hugenholtz P."/>
            <person name="Woyke T."/>
            <person name="Wu D."/>
            <person name="Spring S."/>
            <person name="Lang E."/>
            <person name="Kopitz M."/>
            <person name="Brambilla E."/>
            <person name="Klenk H.-P."/>
            <person name="Eisen J.A."/>
        </authorList>
    </citation>
    <scope>NUCLEOTIDE SEQUENCE [LARGE SCALE GENOMIC DNA]</scope>
    <source>
        <strain evidence="2">ATCC 23117 / DSM 6794 / NBRC 15988 / NCIMB 1366 / Sio-4</strain>
    </source>
</reference>
<dbReference type="eggNOG" id="ENOG502ZGHM">
    <property type="taxonomic scope" value="Bacteria"/>
</dbReference>
<organism evidence="1 2">
    <name type="scientific">Bernardetia litoralis (strain ATCC 23117 / DSM 6794 / NBRC 15988 / NCIMB 1366 / Fx l1 / Sio-4)</name>
    <name type="common">Flexibacter litoralis</name>
    <dbReference type="NCBI Taxonomy" id="880071"/>
    <lineage>
        <taxon>Bacteria</taxon>
        <taxon>Pseudomonadati</taxon>
        <taxon>Bacteroidota</taxon>
        <taxon>Cytophagia</taxon>
        <taxon>Cytophagales</taxon>
        <taxon>Bernardetiaceae</taxon>
        <taxon>Bernardetia</taxon>
    </lineage>
</organism>
<accession>I4AGV6</accession>
<dbReference type="HOGENOM" id="CLU_2081334_0_0_10"/>
<evidence type="ECO:0000313" key="1">
    <source>
        <dbReference type="EMBL" id="AFM03191.1"/>
    </source>
</evidence>